<organism evidence="12 13">
    <name type="scientific">Rotaria magnacalcarata</name>
    <dbReference type="NCBI Taxonomy" id="392030"/>
    <lineage>
        <taxon>Eukaryota</taxon>
        <taxon>Metazoa</taxon>
        <taxon>Spiralia</taxon>
        <taxon>Gnathifera</taxon>
        <taxon>Rotifera</taxon>
        <taxon>Eurotatoria</taxon>
        <taxon>Bdelloidea</taxon>
        <taxon>Philodinida</taxon>
        <taxon>Philodinidae</taxon>
        <taxon>Rotaria</taxon>
    </lineage>
</organism>
<evidence type="ECO:0000256" key="1">
    <source>
        <dbReference type="ARBA" id="ARBA00004123"/>
    </source>
</evidence>
<keyword evidence="4" id="KW-0862">Zinc</keyword>
<evidence type="ECO:0000256" key="6">
    <source>
        <dbReference type="ARBA" id="ARBA00023125"/>
    </source>
</evidence>
<reference evidence="12" key="1">
    <citation type="submission" date="2021-02" db="EMBL/GenBank/DDBJ databases">
        <authorList>
            <person name="Nowell W R."/>
        </authorList>
    </citation>
    <scope>NUCLEOTIDE SEQUENCE</scope>
</reference>
<dbReference type="PANTHER" id="PTHR48092">
    <property type="entry name" value="KNIRPS-RELATED PROTEIN-RELATED"/>
    <property type="match status" value="1"/>
</dbReference>
<evidence type="ECO:0000256" key="4">
    <source>
        <dbReference type="ARBA" id="ARBA00022833"/>
    </source>
</evidence>
<comment type="caution">
    <text evidence="12">The sequence shown here is derived from an EMBL/GenBank/DDBJ whole genome shotgun (WGS) entry which is preliminary data.</text>
</comment>
<name>A0A8S2LQB5_9BILA</name>
<dbReference type="GO" id="GO:0003700">
    <property type="term" value="F:DNA-binding transcription factor activity"/>
    <property type="evidence" value="ECO:0007669"/>
    <property type="project" value="InterPro"/>
</dbReference>
<dbReference type="InterPro" id="IPR050200">
    <property type="entry name" value="Nuclear_hormone_rcpt_NR3"/>
</dbReference>
<dbReference type="EMBL" id="CAJOBI010002182">
    <property type="protein sequence ID" value="CAF3917772.1"/>
    <property type="molecule type" value="Genomic_DNA"/>
</dbReference>
<dbReference type="FunFam" id="3.30.50.10:FF:000006">
    <property type="entry name" value="Nuclear receptor subfamily 5 group A member"/>
    <property type="match status" value="1"/>
</dbReference>
<dbReference type="InterPro" id="IPR013088">
    <property type="entry name" value="Znf_NHR/GATA"/>
</dbReference>
<feature type="domain" description="Nuclear receptor" evidence="11">
    <location>
        <begin position="158"/>
        <end position="233"/>
    </location>
</feature>
<keyword evidence="6" id="KW-0238">DNA-binding</keyword>
<dbReference type="AlphaFoldDB" id="A0A8S2LQB5"/>
<evidence type="ECO:0000256" key="9">
    <source>
        <dbReference type="ARBA" id="ARBA00023242"/>
    </source>
</evidence>
<dbReference type="PRINTS" id="PR00047">
    <property type="entry name" value="STROIDFINGER"/>
</dbReference>
<proteinExistence type="predicted"/>
<feature type="region of interest" description="Disordered" evidence="10">
    <location>
        <begin position="90"/>
        <end position="112"/>
    </location>
</feature>
<dbReference type="InterPro" id="IPR001628">
    <property type="entry name" value="Znf_hrmn_rcpt"/>
</dbReference>
<keyword evidence="3" id="KW-0863">Zinc-finger</keyword>
<protein>
    <recommendedName>
        <fullName evidence="11">Nuclear receptor domain-containing protein</fullName>
    </recommendedName>
</protein>
<dbReference type="SUPFAM" id="SSF57716">
    <property type="entry name" value="Glucocorticoid receptor-like (DNA-binding domain)"/>
    <property type="match status" value="1"/>
</dbReference>
<dbReference type="GO" id="GO:0005634">
    <property type="term" value="C:nucleus"/>
    <property type="evidence" value="ECO:0007669"/>
    <property type="project" value="UniProtKB-SubCell"/>
</dbReference>
<evidence type="ECO:0000256" key="7">
    <source>
        <dbReference type="ARBA" id="ARBA00023163"/>
    </source>
</evidence>
<evidence type="ECO:0000259" key="11">
    <source>
        <dbReference type="PROSITE" id="PS51030"/>
    </source>
</evidence>
<gene>
    <name evidence="12" type="ORF">SMN809_LOCUS7502</name>
</gene>
<evidence type="ECO:0000313" key="13">
    <source>
        <dbReference type="Proteomes" id="UP000676336"/>
    </source>
</evidence>
<dbReference type="PROSITE" id="PS51030">
    <property type="entry name" value="NUCLEAR_REC_DBD_2"/>
    <property type="match status" value="1"/>
</dbReference>
<keyword evidence="9" id="KW-0539">Nucleus</keyword>
<dbReference type="Gene3D" id="3.30.50.10">
    <property type="entry name" value="Erythroid Transcription Factor GATA-1, subunit A"/>
    <property type="match status" value="1"/>
</dbReference>
<dbReference type="PROSITE" id="PS00031">
    <property type="entry name" value="NUCLEAR_REC_DBD_1"/>
    <property type="match status" value="1"/>
</dbReference>
<comment type="subcellular location">
    <subcellularLocation>
        <location evidence="1">Nucleus</location>
    </subcellularLocation>
</comment>
<evidence type="ECO:0000256" key="8">
    <source>
        <dbReference type="ARBA" id="ARBA00023170"/>
    </source>
</evidence>
<feature type="compositionally biased region" description="Low complexity" evidence="10">
    <location>
        <begin position="93"/>
        <end position="112"/>
    </location>
</feature>
<dbReference type="SMART" id="SM00399">
    <property type="entry name" value="ZnF_C4"/>
    <property type="match status" value="1"/>
</dbReference>
<accession>A0A8S2LQB5</accession>
<evidence type="ECO:0000256" key="3">
    <source>
        <dbReference type="ARBA" id="ARBA00022771"/>
    </source>
</evidence>
<feature type="non-terminal residue" evidence="12">
    <location>
        <position position="278"/>
    </location>
</feature>
<evidence type="ECO:0000256" key="5">
    <source>
        <dbReference type="ARBA" id="ARBA00023015"/>
    </source>
</evidence>
<evidence type="ECO:0000256" key="2">
    <source>
        <dbReference type="ARBA" id="ARBA00022723"/>
    </source>
</evidence>
<dbReference type="GO" id="GO:0043565">
    <property type="term" value="F:sequence-specific DNA binding"/>
    <property type="evidence" value="ECO:0007669"/>
    <property type="project" value="InterPro"/>
</dbReference>
<dbReference type="GO" id="GO:0008270">
    <property type="term" value="F:zinc ion binding"/>
    <property type="evidence" value="ECO:0007669"/>
    <property type="project" value="UniProtKB-KW"/>
</dbReference>
<dbReference type="CDD" id="cd06916">
    <property type="entry name" value="NR_DBD_like"/>
    <property type="match status" value="1"/>
</dbReference>
<keyword evidence="7" id="KW-0804">Transcription</keyword>
<keyword evidence="2" id="KW-0479">Metal-binding</keyword>
<keyword evidence="5" id="KW-0805">Transcription regulation</keyword>
<evidence type="ECO:0000313" key="12">
    <source>
        <dbReference type="EMBL" id="CAF3917772.1"/>
    </source>
</evidence>
<dbReference type="Pfam" id="PF00105">
    <property type="entry name" value="zf-C4"/>
    <property type="match status" value="1"/>
</dbReference>
<sequence>MGRRTDIINDDSEQHSGSLIRMAHESQINSNRNSDEDKLYDDPLIHDTILPHRKRVRRETLLSIQQQNYCQPQQSESTARYFKINDDERYNFSNNETNTTTTTTPTSSSPNPLATVAANGLLSLSNSLIINTDDHNECHSNISSGDGTTTSTTNEDLSLLCCVCQDRASGRHYGVLSCEGCKGFFKRSIRKQVLYTCLSTKDCQINKFMRNRCQYCRLQKCLQVGMRVEAVQNERRPYTNKNELVSNRNNNPCIRKQNEHNALDSSSNDMQSFSNNKN</sequence>
<dbReference type="Proteomes" id="UP000676336">
    <property type="component" value="Unassembled WGS sequence"/>
</dbReference>
<keyword evidence="8" id="KW-0675">Receptor</keyword>
<evidence type="ECO:0000256" key="10">
    <source>
        <dbReference type="SAM" id="MobiDB-lite"/>
    </source>
</evidence>
<feature type="non-terminal residue" evidence="12">
    <location>
        <position position="1"/>
    </location>
</feature>